<feature type="domain" description="LIM zinc-binding" evidence="7">
    <location>
        <begin position="57"/>
        <end position="119"/>
    </location>
</feature>
<keyword evidence="9" id="KW-1185">Reference proteome</keyword>
<feature type="domain" description="LIM zinc-binding" evidence="7">
    <location>
        <begin position="121"/>
        <end position="183"/>
    </location>
</feature>
<dbReference type="PROSITE" id="PS50023">
    <property type="entry name" value="LIM_DOMAIN_2"/>
    <property type="match status" value="2"/>
</dbReference>
<evidence type="ECO:0000256" key="3">
    <source>
        <dbReference type="ARBA" id="ARBA00022833"/>
    </source>
</evidence>
<dbReference type="PANTHER" id="PTHR45787">
    <property type="entry name" value="LD11652P"/>
    <property type="match status" value="1"/>
</dbReference>
<name>A0AAN9G577_9CAEN</name>
<dbReference type="AlphaFoldDB" id="A0AAN9G577"/>
<dbReference type="SUPFAM" id="SSF57716">
    <property type="entry name" value="Glucocorticoid receptor-like (DNA-binding domain)"/>
    <property type="match status" value="4"/>
</dbReference>
<evidence type="ECO:0000256" key="1">
    <source>
        <dbReference type="ARBA" id="ARBA00022723"/>
    </source>
</evidence>
<evidence type="ECO:0000256" key="6">
    <source>
        <dbReference type="SAM" id="MobiDB-lite"/>
    </source>
</evidence>
<dbReference type="InterPro" id="IPR001781">
    <property type="entry name" value="Znf_LIM"/>
</dbReference>
<gene>
    <name evidence="8" type="ORF">V1264_006713</name>
</gene>
<protein>
    <recommendedName>
        <fullName evidence="7">LIM zinc-binding domain-containing protein</fullName>
    </recommendedName>
</protein>
<dbReference type="SMART" id="SM00132">
    <property type="entry name" value="LIM"/>
    <property type="match status" value="2"/>
</dbReference>
<keyword evidence="2" id="KW-0677">Repeat</keyword>
<evidence type="ECO:0000313" key="8">
    <source>
        <dbReference type="EMBL" id="KAK7095282.1"/>
    </source>
</evidence>
<dbReference type="Pfam" id="PF00412">
    <property type="entry name" value="LIM"/>
    <property type="match status" value="2"/>
</dbReference>
<dbReference type="Proteomes" id="UP001374579">
    <property type="component" value="Unassembled WGS sequence"/>
</dbReference>
<keyword evidence="1 5" id="KW-0479">Metal-binding</keyword>
<evidence type="ECO:0000256" key="2">
    <source>
        <dbReference type="ARBA" id="ARBA00022737"/>
    </source>
</evidence>
<dbReference type="GO" id="GO:0046872">
    <property type="term" value="F:metal ion binding"/>
    <property type="evidence" value="ECO:0007669"/>
    <property type="project" value="UniProtKB-KW"/>
</dbReference>
<dbReference type="PROSITE" id="PS00478">
    <property type="entry name" value="LIM_DOMAIN_1"/>
    <property type="match status" value="1"/>
</dbReference>
<dbReference type="FunFam" id="2.10.110.10:FF:000015">
    <property type="entry name" value="LIM domain only 3"/>
    <property type="match status" value="1"/>
</dbReference>
<keyword evidence="3 5" id="KW-0862">Zinc</keyword>
<comment type="caution">
    <text evidence="8">The sequence shown here is derived from an EMBL/GenBank/DDBJ whole genome shotgun (WGS) entry which is preliminary data.</text>
</comment>
<dbReference type="CDD" id="cd09386">
    <property type="entry name" value="LIM1_LMO4"/>
    <property type="match status" value="1"/>
</dbReference>
<accession>A0AAN9G577</accession>
<keyword evidence="4 5" id="KW-0440">LIM domain</keyword>
<evidence type="ECO:0000313" key="9">
    <source>
        <dbReference type="Proteomes" id="UP001374579"/>
    </source>
</evidence>
<dbReference type="Gene3D" id="2.10.110.10">
    <property type="entry name" value="Cysteine Rich Protein"/>
    <property type="match status" value="2"/>
</dbReference>
<dbReference type="EMBL" id="JBAMIC010000018">
    <property type="protein sequence ID" value="KAK7095282.1"/>
    <property type="molecule type" value="Genomic_DNA"/>
</dbReference>
<dbReference type="PANTHER" id="PTHR45787:SF13">
    <property type="entry name" value="LD11652P"/>
    <property type="match status" value="1"/>
</dbReference>
<evidence type="ECO:0000259" key="7">
    <source>
        <dbReference type="PROSITE" id="PS50023"/>
    </source>
</evidence>
<evidence type="ECO:0000256" key="4">
    <source>
        <dbReference type="ARBA" id="ARBA00023038"/>
    </source>
</evidence>
<organism evidence="8 9">
    <name type="scientific">Littorina saxatilis</name>
    <dbReference type="NCBI Taxonomy" id="31220"/>
    <lineage>
        <taxon>Eukaryota</taxon>
        <taxon>Metazoa</taxon>
        <taxon>Spiralia</taxon>
        <taxon>Lophotrochozoa</taxon>
        <taxon>Mollusca</taxon>
        <taxon>Gastropoda</taxon>
        <taxon>Caenogastropoda</taxon>
        <taxon>Littorinimorpha</taxon>
        <taxon>Littorinoidea</taxon>
        <taxon>Littorinidae</taxon>
        <taxon>Littorina</taxon>
    </lineage>
</organism>
<dbReference type="InterPro" id="IPR050945">
    <property type="entry name" value="LMO_RBTN_TF"/>
</dbReference>
<feature type="region of interest" description="Disordered" evidence="6">
    <location>
        <begin position="1"/>
        <end position="46"/>
    </location>
</feature>
<evidence type="ECO:0000256" key="5">
    <source>
        <dbReference type="PROSITE-ProRule" id="PRU00125"/>
    </source>
</evidence>
<reference evidence="8 9" key="1">
    <citation type="submission" date="2024-02" db="EMBL/GenBank/DDBJ databases">
        <title>Chromosome-scale genome assembly of the rough periwinkle Littorina saxatilis.</title>
        <authorList>
            <person name="De Jode A."/>
            <person name="Faria R."/>
            <person name="Formenti G."/>
            <person name="Sims Y."/>
            <person name="Smith T.P."/>
            <person name="Tracey A."/>
            <person name="Wood J.M.D."/>
            <person name="Zagrodzka Z.B."/>
            <person name="Johannesson K."/>
            <person name="Butlin R.K."/>
            <person name="Leder E.H."/>
        </authorList>
    </citation>
    <scope>NUCLEOTIDE SEQUENCE [LARGE SCALE GENOMIC DNA]</scope>
    <source>
        <strain evidence="8">Snail1</strain>
        <tissue evidence="8">Muscle</tissue>
    </source>
</reference>
<proteinExistence type="predicted"/>
<sequence>METVGTPYSLTNGDLPSSNHPYSNNNNLNNNNSMGPALNSTPGGHMPMGNGNGNTAHACAGCGRGIQDRFLLHALDRYWHTGCLKCSCCQAQLGEIGKSCFTKAGMILCRNDYIRLFGSGGSCMGCGQNIPASEMVYRAQGNVYHIKCFVCVSCRHPLQPGDRYGLLNGSLVCEQDYPKMAKGQGHVPLPARTTHKVC</sequence>
<feature type="compositionally biased region" description="Low complexity" evidence="6">
    <location>
        <begin position="15"/>
        <end position="46"/>
    </location>
</feature>
<feature type="compositionally biased region" description="Polar residues" evidence="6">
    <location>
        <begin position="1"/>
        <end position="14"/>
    </location>
</feature>